<dbReference type="GO" id="GO:0003676">
    <property type="term" value="F:nucleic acid binding"/>
    <property type="evidence" value="ECO:0007669"/>
    <property type="project" value="InterPro"/>
</dbReference>
<gene>
    <name evidence="2" type="ORF">A2W05_04680</name>
</gene>
<dbReference type="GO" id="GO:0015074">
    <property type="term" value="P:DNA integration"/>
    <property type="evidence" value="ECO:0007669"/>
    <property type="project" value="InterPro"/>
</dbReference>
<evidence type="ECO:0000313" key="3">
    <source>
        <dbReference type="Proteomes" id="UP000178797"/>
    </source>
</evidence>
<evidence type="ECO:0000313" key="2">
    <source>
        <dbReference type="EMBL" id="OGL43681.1"/>
    </source>
</evidence>
<protein>
    <recommendedName>
        <fullName evidence="1">Integrase catalytic domain-containing protein</fullName>
    </recommendedName>
</protein>
<dbReference type="Proteomes" id="UP000178797">
    <property type="component" value="Unassembled WGS sequence"/>
</dbReference>
<sequence>MLYADIVEKETTWKHITALESVWLRHGFPFKYYVDSHSIFRFIERRDSIWRKHHLKTDEAEPQWKRIMNECRVQVTYALSPQAKGKIERPYRWLQDRIVRTCARENIRKVEGTREVLFNEVKRYNEQQLHSVTGDIPVIRFEKAIKSGKALFRPFKVPYPYESTKDIFSIREERTTNAYRRVSIDGIELKVPGVNPYEKVELRMVPDEETGLTVIRFWHKGKLVGIQKIKSNDLKRVHL</sequence>
<dbReference type="InterPro" id="IPR036397">
    <property type="entry name" value="RNaseH_sf"/>
</dbReference>
<name>A0A1F7RQD7_9BACT</name>
<dbReference type="SUPFAM" id="SSF53098">
    <property type="entry name" value="Ribonuclease H-like"/>
    <property type="match status" value="1"/>
</dbReference>
<evidence type="ECO:0000259" key="1">
    <source>
        <dbReference type="PROSITE" id="PS50994"/>
    </source>
</evidence>
<dbReference type="Gene3D" id="3.30.420.10">
    <property type="entry name" value="Ribonuclease H-like superfamily/Ribonuclease H"/>
    <property type="match status" value="1"/>
</dbReference>
<dbReference type="EMBL" id="MGDE01000214">
    <property type="protein sequence ID" value="OGL43681.1"/>
    <property type="molecule type" value="Genomic_DNA"/>
</dbReference>
<comment type="caution">
    <text evidence="2">The sequence shown here is derived from an EMBL/GenBank/DDBJ whole genome shotgun (WGS) entry which is preliminary data.</text>
</comment>
<feature type="domain" description="Integrase catalytic" evidence="1">
    <location>
        <begin position="1"/>
        <end position="145"/>
    </location>
</feature>
<dbReference type="AlphaFoldDB" id="A0A1F7RQD7"/>
<proteinExistence type="predicted"/>
<accession>A0A1F7RQD7</accession>
<dbReference type="InterPro" id="IPR012337">
    <property type="entry name" value="RNaseH-like_sf"/>
</dbReference>
<dbReference type="InterPro" id="IPR001584">
    <property type="entry name" value="Integrase_cat-core"/>
</dbReference>
<organism evidence="2 3">
    <name type="scientific">Candidatus Schekmanbacteria bacterium RBG_16_38_10</name>
    <dbReference type="NCBI Taxonomy" id="1817879"/>
    <lineage>
        <taxon>Bacteria</taxon>
        <taxon>Candidatus Schekmaniibacteriota</taxon>
    </lineage>
</organism>
<reference evidence="2 3" key="1">
    <citation type="journal article" date="2016" name="Nat. Commun.">
        <title>Thousands of microbial genomes shed light on interconnected biogeochemical processes in an aquifer system.</title>
        <authorList>
            <person name="Anantharaman K."/>
            <person name="Brown C.T."/>
            <person name="Hug L.A."/>
            <person name="Sharon I."/>
            <person name="Castelle C.J."/>
            <person name="Probst A.J."/>
            <person name="Thomas B.C."/>
            <person name="Singh A."/>
            <person name="Wilkins M.J."/>
            <person name="Karaoz U."/>
            <person name="Brodie E.L."/>
            <person name="Williams K.H."/>
            <person name="Hubbard S.S."/>
            <person name="Banfield J.F."/>
        </authorList>
    </citation>
    <scope>NUCLEOTIDE SEQUENCE [LARGE SCALE GENOMIC DNA]</scope>
</reference>
<dbReference type="PROSITE" id="PS50994">
    <property type="entry name" value="INTEGRASE"/>
    <property type="match status" value="1"/>
</dbReference>